<evidence type="ECO:0000313" key="1">
    <source>
        <dbReference type="EMBL" id="KAJ7410849.1"/>
    </source>
</evidence>
<gene>
    <name evidence="1" type="ORF">WISP_105904</name>
</gene>
<dbReference type="EMBL" id="WHWB01034380">
    <property type="protein sequence ID" value="KAJ7410849.1"/>
    <property type="molecule type" value="Genomic_DNA"/>
</dbReference>
<accession>A0ABQ9D2B9</accession>
<proteinExistence type="predicted"/>
<evidence type="ECO:0000313" key="2">
    <source>
        <dbReference type="Proteomes" id="UP001145742"/>
    </source>
</evidence>
<name>A0ABQ9D2B9_9PASS</name>
<reference evidence="1" key="1">
    <citation type="submission" date="2019-10" db="EMBL/GenBank/DDBJ databases">
        <authorList>
            <person name="Soares A.E.R."/>
            <person name="Aleixo A."/>
            <person name="Schneider P."/>
            <person name="Miyaki C.Y."/>
            <person name="Schneider M.P."/>
            <person name="Mello C."/>
            <person name="Vasconcelos A.T.R."/>
        </authorList>
    </citation>
    <scope>NUCLEOTIDE SEQUENCE</scope>
    <source>
        <tissue evidence="1">Muscle</tissue>
    </source>
</reference>
<protein>
    <submittedName>
        <fullName evidence="1">Uncharacterized protein</fullName>
    </submittedName>
</protein>
<comment type="caution">
    <text evidence="1">The sequence shown here is derived from an EMBL/GenBank/DDBJ whole genome shotgun (WGS) entry which is preliminary data.</text>
</comment>
<sequence>MTRGYTQAASTSRWLHARPTLVWTEVCFLERLVKPTEVPHECIESAQVQHYLGPDKPTLNMEGFDMQAETEYFCTNYLKGNAGPNQLKPSLS</sequence>
<dbReference type="Proteomes" id="UP001145742">
    <property type="component" value="Unassembled WGS sequence"/>
</dbReference>
<organism evidence="1 2">
    <name type="scientific">Willisornis vidua</name>
    <name type="common">Xingu scale-backed antbird</name>
    <dbReference type="NCBI Taxonomy" id="1566151"/>
    <lineage>
        <taxon>Eukaryota</taxon>
        <taxon>Metazoa</taxon>
        <taxon>Chordata</taxon>
        <taxon>Craniata</taxon>
        <taxon>Vertebrata</taxon>
        <taxon>Euteleostomi</taxon>
        <taxon>Archelosauria</taxon>
        <taxon>Archosauria</taxon>
        <taxon>Dinosauria</taxon>
        <taxon>Saurischia</taxon>
        <taxon>Theropoda</taxon>
        <taxon>Coelurosauria</taxon>
        <taxon>Aves</taxon>
        <taxon>Neognathae</taxon>
        <taxon>Neoaves</taxon>
        <taxon>Telluraves</taxon>
        <taxon>Australaves</taxon>
        <taxon>Passeriformes</taxon>
        <taxon>Thamnophilidae</taxon>
        <taxon>Willisornis</taxon>
    </lineage>
</organism>
<keyword evidence="2" id="KW-1185">Reference proteome</keyword>